<dbReference type="InterPro" id="IPR006564">
    <property type="entry name" value="Znf_PMZ"/>
</dbReference>
<gene>
    <name evidence="5" type="ORF">SLEP1_g34907</name>
</gene>
<accession>A0AAV5KLU0</accession>
<dbReference type="GO" id="GO:0008270">
    <property type="term" value="F:zinc ion binding"/>
    <property type="evidence" value="ECO:0007669"/>
    <property type="project" value="UniProtKB-KW"/>
</dbReference>
<name>A0AAV5KLU0_9ROSI</name>
<dbReference type="Pfam" id="PF04434">
    <property type="entry name" value="SWIM"/>
    <property type="match status" value="1"/>
</dbReference>
<dbReference type="SMART" id="SM00575">
    <property type="entry name" value="ZnF_PMZ"/>
    <property type="match status" value="1"/>
</dbReference>
<protein>
    <recommendedName>
        <fullName evidence="4">Zinc finger PMZ-type domain-containing protein</fullName>
    </recommendedName>
</protein>
<evidence type="ECO:0000256" key="3">
    <source>
        <dbReference type="ARBA" id="ARBA00022833"/>
    </source>
</evidence>
<sequence>MEWETIFKVKKNNEAFVVEFTDSTCTCRSWQLTGIPFPHATRVMECRQSEVVQTGWGDPEGSNQESKEFMRILWEINTENTPPAIINLARKVNGGIT</sequence>
<evidence type="ECO:0000313" key="6">
    <source>
        <dbReference type="Proteomes" id="UP001054252"/>
    </source>
</evidence>
<keyword evidence="2" id="KW-0863">Zinc-finger</keyword>
<dbReference type="InterPro" id="IPR007527">
    <property type="entry name" value="Znf_SWIM"/>
</dbReference>
<evidence type="ECO:0000313" key="5">
    <source>
        <dbReference type="EMBL" id="GKV25469.1"/>
    </source>
</evidence>
<comment type="caution">
    <text evidence="5">The sequence shown here is derived from an EMBL/GenBank/DDBJ whole genome shotgun (WGS) entry which is preliminary data.</text>
</comment>
<dbReference type="AlphaFoldDB" id="A0AAV5KLU0"/>
<evidence type="ECO:0000256" key="1">
    <source>
        <dbReference type="ARBA" id="ARBA00022723"/>
    </source>
</evidence>
<evidence type="ECO:0000259" key="4">
    <source>
        <dbReference type="SMART" id="SM00575"/>
    </source>
</evidence>
<keyword evidence="1" id="KW-0479">Metal-binding</keyword>
<keyword evidence="3" id="KW-0862">Zinc</keyword>
<organism evidence="5 6">
    <name type="scientific">Rubroshorea leprosula</name>
    <dbReference type="NCBI Taxonomy" id="152421"/>
    <lineage>
        <taxon>Eukaryota</taxon>
        <taxon>Viridiplantae</taxon>
        <taxon>Streptophyta</taxon>
        <taxon>Embryophyta</taxon>
        <taxon>Tracheophyta</taxon>
        <taxon>Spermatophyta</taxon>
        <taxon>Magnoliopsida</taxon>
        <taxon>eudicotyledons</taxon>
        <taxon>Gunneridae</taxon>
        <taxon>Pentapetalae</taxon>
        <taxon>rosids</taxon>
        <taxon>malvids</taxon>
        <taxon>Malvales</taxon>
        <taxon>Dipterocarpaceae</taxon>
        <taxon>Rubroshorea</taxon>
    </lineage>
</organism>
<dbReference type="Proteomes" id="UP001054252">
    <property type="component" value="Unassembled WGS sequence"/>
</dbReference>
<feature type="domain" description="Zinc finger PMZ-type" evidence="4">
    <location>
        <begin position="23"/>
        <end position="50"/>
    </location>
</feature>
<keyword evidence="6" id="KW-1185">Reference proteome</keyword>
<proteinExistence type="predicted"/>
<evidence type="ECO:0000256" key="2">
    <source>
        <dbReference type="ARBA" id="ARBA00022771"/>
    </source>
</evidence>
<dbReference type="EMBL" id="BPVZ01000069">
    <property type="protein sequence ID" value="GKV25469.1"/>
    <property type="molecule type" value="Genomic_DNA"/>
</dbReference>
<reference evidence="5 6" key="1">
    <citation type="journal article" date="2021" name="Commun. Biol.">
        <title>The genome of Shorea leprosula (Dipterocarpaceae) highlights the ecological relevance of drought in aseasonal tropical rainforests.</title>
        <authorList>
            <person name="Ng K.K.S."/>
            <person name="Kobayashi M.J."/>
            <person name="Fawcett J.A."/>
            <person name="Hatakeyama M."/>
            <person name="Paape T."/>
            <person name="Ng C.H."/>
            <person name="Ang C.C."/>
            <person name="Tnah L.H."/>
            <person name="Lee C.T."/>
            <person name="Nishiyama T."/>
            <person name="Sese J."/>
            <person name="O'Brien M.J."/>
            <person name="Copetti D."/>
            <person name="Mohd Noor M.I."/>
            <person name="Ong R.C."/>
            <person name="Putra M."/>
            <person name="Sireger I.Z."/>
            <person name="Indrioko S."/>
            <person name="Kosugi Y."/>
            <person name="Izuno A."/>
            <person name="Isagi Y."/>
            <person name="Lee S.L."/>
            <person name="Shimizu K.K."/>
        </authorList>
    </citation>
    <scope>NUCLEOTIDE SEQUENCE [LARGE SCALE GENOMIC DNA]</scope>
    <source>
        <strain evidence="5">214</strain>
    </source>
</reference>